<evidence type="ECO:0000313" key="2">
    <source>
        <dbReference type="Proteomes" id="UP000071859"/>
    </source>
</evidence>
<gene>
    <name evidence="1" type="ORF">AWB78_07699</name>
</gene>
<protein>
    <submittedName>
        <fullName evidence="1">Uncharacterized protein</fullName>
    </submittedName>
</protein>
<evidence type="ECO:0000313" key="1">
    <source>
        <dbReference type="EMBL" id="SAL05787.1"/>
    </source>
</evidence>
<name>A0A158EIQ6_9BURK</name>
<organism evidence="1 2">
    <name type="scientific">Caballeronia calidae</name>
    <dbReference type="NCBI Taxonomy" id="1777139"/>
    <lineage>
        <taxon>Bacteria</taxon>
        <taxon>Pseudomonadati</taxon>
        <taxon>Pseudomonadota</taxon>
        <taxon>Betaproteobacteria</taxon>
        <taxon>Burkholderiales</taxon>
        <taxon>Burkholderiaceae</taxon>
        <taxon>Caballeronia</taxon>
    </lineage>
</organism>
<comment type="caution">
    <text evidence="1">The sequence shown here is derived from an EMBL/GenBank/DDBJ whole genome shotgun (WGS) entry which is preliminary data.</text>
</comment>
<sequence>MNTFRVQSLRYQVEKWLAPSSTDCVRVALSGRTLSDRMRYVCVESYHSNNSHSLFFFRHGDGCWRVYPARTDAPQMTVERSQA</sequence>
<keyword evidence="2" id="KW-1185">Reference proteome</keyword>
<dbReference type="AlphaFoldDB" id="A0A158EIQ6"/>
<accession>A0A158EIQ6</accession>
<dbReference type="EMBL" id="FCOX02000091">
    <property type="protein sequence ID" value="SAL05787.1"/>
    <property type="molecule type" value="Genomic_DNA"/>
</dbReference>
<dbReference type="Proteomes" id="UP000071859">
    <property type="component" value="Unassembled WGS sequence"/>
</dbReference>
<proteinExistence type="predicted"/>
<reference evidence="1" key="1">
    <citation type="submission" date="2016-01" db="EMBL/GenBank/DDBJ databases">
        <authorList>
            <person name="Peeters C."/>
        </authorList>
    </citation>
    <scope>NUCLEOTIDE SEQUENCE</scope>
    <source>
        <strain evidence="1">LMG 29321</strain>
    </source>
</reference>